<feature type="transmembrane region" description="Helical" evidence="6">
    <location>
        <begin position="167"/>
        <end position="185"/>
    </location>
</feature>
<protein>
    <submittedName>
        <fullName evidence="7">Lipopolysaccharide biosynthesis protein</fullName>
    </submittedName>
</protein>
<dbReference type="InterPro" id="IPR050833">
    <property type="entry name" value="Poly_Biosynth_Transport"/>
</dbReference>
<evidence type="ECO:0000256" key="4">
    <source>
        <dbReference type="ARBA" id="ARBA00022989"/>
    </source>
</evidence>
<feature type="transmembrane region" description="Helical" evidence="6">
    <location>
        <begin position="12"/>
        <end position="34"/>
    </location>
</feature>
<comment type="caution">
    <text evidence="7">The sequence shown here is derived from an EMBL/GenBank/DDBJ whole genome shotgun (WGS) entry which is preliminary data.</text>
</comment>
<accession>A0A841T3G5</accession>
<feature type="transmembrane region" description="Helical" evidence="6">
    <location>
        <begin position="40"/>
        <end position="58"/>
    </location>
</feature>
<feature type="transmembrane region" description="Helical" evidence="6">
    <location>
        <begin position="319"/>
        <end position="338"/>
    </location>
</feature>
<feature type="transmembrane region" description="Helical" evidence="6">
    <location>
        <begin position="107"/>
        <end position="126"/>
    </location>
</feature>
<dbReference type="EMBL" id="JACJVQ010000028">
    <property type="protein sequence ID" value="MBB6638162.1"/>
    <property type="molecule type" value="Genomic_DNA"/>
</dbReference>
<dbReference type="Pfam" id="PF01943">
    <property type="entry name" value="Polysacc_synt"/>
    <property type="match status" value="1"/>
</dbReference>
<keyword evidence="8" id="KW-1185">Reference proteome</keyword>
<reference evidence="7 8" key="1">
    <citation type="submission" date="2020-08" db="EMBL/GenBank/DDBJ databases">
        <title>Cohnella phylogeny.</title>
        <authorList>
            <person name="Dunlap C."/>
        </authorList>
    </citation>
    <scope>NUCLEOTIDE SEQUENCE [LARGE SCALE GENOMIC DNA]</scope>
    <source>
        <strain evidence="7 8">DSM 25241</strain>
    </source>
</reference>
<feature type="transmembrane region" description="Helical" evidence="6">
    <location>
        <begin position="435"/>
        <end position="456"/>
    </location>
</feature>
<name>A0A841T3G5_9BACL</name>
<dbReference type="PANTHER" id="PTHR30250">
    <property type="entry name" value="PST FAMILY PREDICTED COLANIC ACID TRANSPORTER"/>
    <property type="match status" value="1"/>
</dbReference>
<comment type="subcellular location">
    <subcellularLocation>
        <location evidence="1">Cell membrane</location>
        <topology evidence="1">Multi-pass membrane protein</topology>
    </subcellularLocation>
</comment>
<dbReference type="AlphaFoldDB" id="A0A841T3G5"/>
<evidence type="ECO:0000256" key="1">
    <source>
        <dbReference type="ARBA" id="ARBA00004651"/>
    </source>
</evidence>
<sequence>MKIDRLVENIKIYFFGTFSTKLIQFLFIPLYTKYIDSFELGYFNLILSVVWFAVPLLYQTIWEGILRFVIEKSENEERIFTSTNLYCFGLSILYGLVFLLISLLMEINYGFSIFLMALTQMGVSYWQFSARALKNSKAYSFGLVANTVITVALNFILIMIFKLGLPALFISNIAGSLAMIIVMEMKLRLFANFRISKFDISLLKQLIKYSFPLSINTISWWLINSGGSIIIVNQIGIEENGIYSISSRFGMIMTLITSVVNMAWQEESFRIHGEKGADNYFNRVFDFLVRSVFSGIAVLIPVTFIFYRWFVYGEYSTGLLLTPIIYLSTAFSTFSSHLGSGFLARKESNVIFYSTLVAGIISVGGAAVLAPILGLMGVVVSSLIGTVCMFLIRALMLKKRMVLELKYINTIGLSLFCICVMFVCSLNSVSVIYQMIILIIVVAVLFFANRDIIFVFQSRINQKLKGNR</sequence>
<gene>
    <name evidence="7" type="ORF">H7B67_28865</name>
</gene>
<organism evidence="7 8">
    <name type="scientific">Cohnella thailandensis</name>
    <dbReference type="NCBI Taxonomy" id="557557"/>
    <lineage>
        <taxon>Bacteria</taxon>
        <taxon>Bacillati</taxon>
        <taxon>Bacillota</taxon>
        <taxon>Bacilli</taxon>
        <taxon>Bacillales</taxon>
        <taxon>Paenibacillaceae</taxon>
        <taxon>Cohnella</taxon>
    </lineage>
</organism>
<dbReference type="RefSeq" id="WP_185123365.1">
    <property type="nucleotide sequence ID" value="NZ_JACJVQ010000028.1"/>
</dbReference>
<evidence type="ECO:0000256" key="2">
    <source>
        <dbReference type="ARBA" id="ARBA00022475"/>
    </source>
</evidence>
<evidence type="ECO:0000313" key="7">
    <source>
        <dbReference type="EMBL" id="MBB6638162.1"/>
    </source>
</evidence>
<evidence type="ECO:0000313" key="8">
    <source>
        <dbReference type="Proteomes" id="UP000535838"/>
    </source>
</evidence>
<feature type="transmembrane region" description="Helical" evidence="6">
    <location>
        <begin position="79"/>
        <end position="101"/>
    </location>
</feature>
<keyword evidence="5 6" id="KW-0472">Membrane</keyword>
<feature type="transmembrane region" description="Helical" evidence="6">
    <location>
        <begin position="375"/>
        <end position="395"/>
    </location>
</feature>
<feature type="transmembrane region" description="Helical" evidence="6">
    <location>
        <begin position="138"/>
        <end position="161"/>
    </location>
</feature>
<keyword evidence="3 6" id="KW-0812">Transmembrane</keyword>
<evidence type="ECO:0000256" key="6">
    <source>
        <dbReference type="SAM" id="Phobius"/>
    </source>
</evidence>
<keyword evidence="2" id="KW-1003">Cell membrane</keyword>
<feature type="transmembrane region" description="Helical" evidence="6">
    <location>
        <begin position="284"/>
        <end position="307"/>
    </location>
</feature>
<keyword evidence="4 6" id="KW-1133">Transmembrane helix</keyword>
<dbReference type="Proteomes" id="UP000535838">
    <property type="component" value="Unassembled WGS sequence"/>
</dbReference>
<feature type="transmembrane region" description="Helical" evidence="6">
    <location>
        <begin position="407"/>
        <end position="429"/>
    </location>
</feature>
<dbReference type="InterPro" id="IPR002797">
    <property type="entry name" value="Polysacc_synth"/>
</dbReference>
<evidence type="ECO:0000256" key="5">
    <source>
        <dbReference type="ARBA" id="ARBA00023136"/>
    </source>
</evidence>
<feature type="transmembrane region" description="Helical" evidence="6">
    <location>
        <begin position="350"/>
        <end position="369"/>
    </location>
</feature>
<dbReference type="PANTHER" id="PTHR30250:SF11">
    <property type="entry name" value="O-ANTIGEN TRANSPORTER-RELATED"/>
    <property type="match status" value="1"/>
</dbReference>
<proteinExistence type="predicted"/>
<dbReference type="GO" id="GO:0005886">
    <property type="term" value="C:plasma membrane"/>
    <property type="evidence" value="ECO:0007669"/>
    <property type="project" value="UniProtKB-SubCell"/>
</dbReference>
<evidence type="ECO:0000256" key="3">
    <source>
        <dbReference type="ARBA" id="ARBA00022692"/>
    </source>
</evidence>